<dbReference type="AlphaFoldDB" id="A0AAX6DYF3"/>
<keyword evidence="2" id="KW-1185">Reference proteome</keyword>
<reference evidence="1" key="1">
    <citation type="journal article" date="2023" name="GigaByte">
        <title>Genome assembly of the bearded iris, Iris pallida Lam.</title>
        <authorList>
            <person name="Bruccoleri R.E."/>
            <person name="Oakeley E.J."/>
            <person name="Faust A.M.E."/>
            <person name="Altorfer M."/>
            <person name="Dessus-Babus S."/>
            <person name="Burckhardt D."/>
            <person name="Oertli M."/>
            <person name="Naumann U."/>
            <person name="Petersen F."/>
            <person name="Wong J."/>
        </authorList>
    </citation>
    <scope>NUCLEOTIDE SEQUENCE</scope>
    <source>
        <strain evidence="1">GSM-AAB239-AS_SAM_17_03QT</strain>
    </source>
</reference>
<proteinExistence type="predicted"/>
<sequence length="135" mass="15727">MSAVPRKCAERRTRLLPDLCRYRRVATLHSRQPHISRAPHSLATTSIHLRICHTVERPSWAKIWRLFGREKPVDQVLGGGKPVNLFLWRNTKTSANDNKKRTCQDHHTRRHIRCAFVIFVGTLSKVIVYNLPLRC</sequence>
<name>A0AAX6DYF3_IRIPA</name>
<evidence type="ECO:0000313" key="1">
    <source>
        <dbReference type="EMBL" id="KAJ6796858.1"/>
    </source>
</evidence>
<accession>A0AAX6DYF3</accession>
<comment type="caution">
    <text evidence="1">The sequence shown here is derived from an EMBL/GenBank/DDBJ whole genome shotgun (WGS) entry which is preliminary data.</text>
</comment>
<gene>
    <name evidence="1" type="ORF">M6B38_220615</name>
</gene>
<dbReference type="EMBL" id="JANAVB010041219">
    <property type="protein sequence ID" value="KAJ6796858.1"/>
    <property type="molecule type" value="Genomic_DNA"/>
</dbReference>
<evidence type="ECO:0000313" key="2">
    <source>
        <dbReference type="Proteomes" id="UP001140949"/>
    </source>
</evidence>
<dbReference type="Proteomes" id="UP001140949">
    <property type="component" value="Unassembled WGS sequence"/>
</dbReference>
<reference evidence="1" key="2">
    <citation type="submission" date="2023-04" db="EMBL/GenBank/DDBJ databases">
        <authorList>
            <person name="Bruccoleri R.E."/>
            <person name="Oakeley E.J."/>
            <person name="Faust A.-M."/>
            <person name="Dessus-Babus S."/>
            <person name="Altorfer M."/>
            <person name="Burckhardt D."/>
            <person name="Oertli M."/>
            <person name="Naumann U."/>
            <person name="Petersen F."/>
            <person name="Wong J."/>
        </authorList>
    </citation>
    <scope>NUCLEOTIDE SEQUENCE</scope>
    <source>
        <strain evidence="1">GSM-AAB239-AS_SAM_17_03QT</strain>
        <tissue evidence="1">Leaf</tissue>
    </source>
</reference>
<protein>
    <submittedName>
        <fullName evidence="1">Leucine-rich repeat extensin-like protein 3</fullName>
    </submittedName>
</protein>
<organism evidence="1 2">
    <name type="scientific">Iris pallida</name>
    <name type="common">Sweet iris</name>
    <dbReference type="NCBI Taxonomy" id="29817"/>
    <lineage>
        <taxon>Eukaryota</taxon>
        <taxon>Viridiplantae</taxon>
        <taxon>Streptophyta</taxon>
        <taxon>Embryophyta</taxon>
        <taxon>Tracheophyta</taxon>
        <taxon>Spermatophyta</taxon>
        <taxon>Magnoliopsida</taxon>
        <taxon>Liliopsida</taxon>
        <taxon>Asparagales</taxon>
        <taxon>Iridaceae</taxon>
        <taxon>Iridoideae</taxon>
        <taxon>Irideae</taxon>
        <taxon>Iris</taxon>
    </lineage>
</organism>